<dbReference type="InterPro" id="IPR003708">
    <property type="entry name" value="SecB"/>
</dbReference>
<evidence type="ECO:0000256" key="5">
    <source>
        <dbReference type="HAMAP-Rule" id="MF_00821"/>
    </source>
</evidence>
<dbReference type="GO" id="GO:0015031">
    <property type="term" value="P:protein transport"/>
    <property type="evidence" value="ECO:0007669"/>
    <property type="project" value="UniProtKB-UniRule"/>
</dbReference>
<comment type="similarity">
    <text evidence="1 5">Belongs to the SecB family.</text>
</comment>
<keyword evidence="3 5" id="KW-0653">Protein transport</keyword>
<keyword evidence="5" id="KW-0963">Cytoplasm</keyword>
<dbReference type="SUPFAM" id="SSF54611">
    <property type="entry name" value="SecB-like"/>
    <property type="match status" value="1"/>
</dbReference>
<keyword evidence="2 5" id="KW-0813">Transport</keyword>
<comment type="caution">
    <text evidence="7">The sequence shown here is derived from an EMBL/GenBank/DDBJ whole genome shotgun (WGS) entry which is preliminary data.</text>
</comment>
<dbReference type="HAMAP" id="MF_00821">
    <property type="entry name" value="SecB"/>
    <property type="match status" value="1"/>
</dbReference>
<evidence type="ECO:0000256" key="4">
    <source>
        <dbReference type="ARBA" id="ARBA00023010"/>
    </source>
</evidence>
<evidence type="ECO:0000313" key="7">
    <source>
        <dbReference type="EMBL" id="TQV74569.1"/>
    </source>
</evidence>
<feature type="region of interest" description="Disordered" evidence="6">
    <location>
        <begin position="1"/>
        <end position="20"/>
    </location>
</feature>
<dbReference type="GO" id="GO:0006457">
    <property type="term" value="P:protein folding"/>
    <property type="evidence" value="ECO:0007669"/>
    <property type="project" value="UniProtKB-UniRule"/>
</dbReference>
<evidence type="ECO:0000256" key="2">
    <source>
        <dbReference type="ARBA" id="ARBA00022448"/>
    </source>
</evidence>
<evidence type="ECO:0000256" key="1">
    <source>
        <dbReference type="ARBA" id="ARBA00009990"/>
    </source>
</evidence>
<dbReference type="GO" id="GO:0051262">
    <property type="term" value="P:protein tetramerization"/>
    <property type="evidence" value="ECO:0007669"/>
    <property type="project" value="InterPro"/>
</dbReference>
<dbReference type="EMBL" id="VIKR01000002">
    <property type="protein sequence ID" value="TQV74569.1"/>
    <property type="molecule type" value="Genomic_DNA"/>
</dbReference>
<evidence type="ECO:0000256" key="6">
    <source>
        <dbReference type="SAM" id="MobiDB-lite"/>
    </source>
</evidence>
<accession>A0A545TBI4</accession>
<dbReference type="PRINTS" id="PR01594">
    <property type="entry name" value="SECBCHAPRONE"/>
</dbReference>
<dbReference type="InterPro" id="IPR035958">
    <property type="entry name" value="SecB-like_sf"/>
</dbReference>
<reference evidence="7 8" key="1">
    <citation type="submission" date="2019-06" db="EMBL/GenBank/DDBJ databases">
        <title>Draft genome of Aliikangiella marina GYP-15.</title>
        <authorList>
            <person name="Wang G."/>
        </authorList>
    </citation>
    <scope>NUCLEOTIDE SEQUENCE [LARGE SCALE GENOMIC DNA]</scope>
    <source>
        <strain evidence="7 8">GYP-15</strain>
    </source>
</reference>
<comment type="subcellular location">
    <subcellularLocation>
        <location evidence="5">Cytoplasm</location>
    </subcellularLocation>
</comment>
<proteinExistence type="inferred from homology"/>
<dbReference type="OrthoDB" id="9795145at2"/>
<feature type="compositionally biased region" description="Low complexity" evidence="6">
    <location>
        <begin position="9"/>
        <end position="20"/>
    </location>
</feature>
<dbReference type="Gene3D" id="3.10.420.10">
    <property type="entry name" value="SecB-like"/>
    <property type="match status" value="1"/>
</dbReference>
<organism evidence="7 8">
    <name type="scientific">Aliikangiella marina</name>
    <dbReference type="NCBI Taxonomy" id="1712262"/>
    <lineage>
        <taxon>Bacteria</taxon>
        <taxon>Pseudomonadati</taxon>
        <taxon>Pseudomonadota</taxon>
        <taxon>Gammaproteobacteria</taxon>
        <taxon>Oceanospirillales</taxon>
        <taxon>Pleioneaceae</taxon>
        <taxon>Aliikangiella</taxon>
    </lineage>
</organism>
<name>A0A545TBI4_9GAMM</name>
<evidence type="ECO:0000256" key="3">
    <source>
        <dbReference type="ARBA" id="ARBA00022927"/>
    </source>
</evidence>
<dbReference type="Pfam" id="PF02556">
    <property type="entry name" value="SecB"/>
    <property type="match status" value="1"/>
</dbReference>
<dbReference type="RefSeq" id="WP_142941184.1">
    <property type="nucleotide sequence ID" value="NZ_VIKR01000002.1"/>
</dbReference>
<dbReference type="NCBIfam" id="NF004393">
    <property type="entry name" value="PRK05751.1-4"/>
    <property type="match status" value="1"/>
</dbReference>
<dbReference type="Proteomes" id="UP000317839">
    <property type="component" value="Unassembled WGS sequence"/>
</dbReference>
<dbReference type="NCBIfam" id="TIGR00809">
    <property type="entry name" value="secB"/>
    <property type="match status" value="1"/>
</dbReference>
<keyword evidence="8" id="KW-1185">Reference proteome</keyword>
<gene>
    <name evidence="5 7" type="primary">secB</name>
    <name evidence="7" type="ORF">FLL45_06295</name>
</gene>
<comment type="function">
    <text evidence="5">One of the proteins required for the normal export of preproteins out of the cell cytoplasm. It is a molecular chaperone that binds to a subset of precursor proteins, maintaining them in a translocation-competent state. It also specifically binds to its receptor SecA.</text>
</comment>
<dbReference type="GO" id="GO:0051082">
    <property type="term" value="F:unfolded protein binding"/>
    <property type="evidence" value="ECO:0007669"/>
    <property type="project" value="InterPro"/>
</dbReference>
<dbReference type="PANTHER" id="PTHR36918">
    <property type="match status" value="1"/>
</dbReference>
<dbReference type="GO" id="GO:0005737">
    <property type="term" value="C:cytoplasm"/>
    <property type="evidence" value="ECO:0007669"/>
    <property type="project" value="UniProtKB-SubCell"/>
</dbReference>
<dbReference type="AlphaFoldDB" id="A0A545TBI4"/>
<sequence>MTDQQDVNPEAAGAEAQQQPQFSIQKIYVKDISFEAPNLPEMFNIEYKPEVKMEMNSKSRKVADDIYEVVLSITLSAEVSEKTAFLVEVQQAGLFLIKNFNEQQTHQLLGAAAPESLYPYVRETIASLIGRTGFPAIQLTPVNFMGLYMEKMAQLQQQQAGAENSGSETVQ</sequence>
<comment type="subunit">
    <text evidence="5">Homotetramer, a dimer of dimers. One homotetramer interacts with 1 SecA dimer.</text>
</comment>
<keyword evidence="5" id="KW-0143">Chaperone</keyword>
<evidence type="ECO:0000313" key="8">
    <source>
        <dbReference type="Proteomes" id="UP000317839"/>
    </source>
</evidence>
<protein>
    <recommendedName>
        <fullName evidence="5">Protein-export protein SecB</fullName>
    </recommendedName>
</protein>
<dbReference type="PANTHER" id="PTHR36918:SF1">
    <property type="entry name" value="PROTEIN-EXPORT PROTEIN SECB"/>
    <property type="match status" value="1"/>
</dbReference>
<keyword evidence="4 5" id="KW-0811">Translocation</keyword>